<reference evidence="2 3" key="1">
    <citation type="submission" date="2019-07" db="EMBL/GenBank/DDBJ databases">
        <title>Whole genome shotgun sequence of Acetobacter oeni NBRC 105207.</title>
        <authorList>
            <person name="Hosoyama A."/>
            <person name="Uohara A."/>
            <person name="Ohji S."/>
            <person name="Ichikawa N."/>
        </authorList>
    </citation>
    <scope>NUCLEOTIDE SEQUENCE [LARGE SCALE GENOMIC DNA]</scope>
    <source>
        <strain evidence="2 3">NBRC 105207</strain>
    </source>
</reference>
<accession>A0A511XL43</accession>
<evidence type="ECO:0000313" key="2">
    <source>
        <dbReference type="EMBL" id="GEN63665.1"/>
    </source>
</evidence>
<proteinExistence type="predicted"/>
<protein>
    <recommendedName>
        <fullName evidence="4">DUF2849 domain-containing protein</fullName>
    </recommendedName>
</protein>
<organism evidence="2 3">
    <name type="scientific">Acetobacter oeni</name>
    <dbReference type="NCBI Taxonomy" id="304077"/>
    <lineage>
        <taxon>Bacteria</taxon>
        <taxon>Pseudomonadati</taxon>
        <taxon>Pseudomonadota</taxon>
        <taxon>Alphaproteobacteria</taxon>
        <taxon>Acetobacterales</taxon>
        <taxon>Acetobacteraceae</taxon>
        <taxon>Acetobacter</taxon>
    </lineage>
</organism>
<keyword evidence="3" id="KW-1185">Reference proteome</keyword>
<dbReference type="Proteomes" id="UP000321746">
    <property type="component" value="Unassembled WGS sequence"/>
</dbReference>
<gene>
    <name evidence="2" type="ORF">AOE01nite_18890</name>
</gene>
<sequence length="121" mass="13181">MVDIRSNRRDAEGQSVITANRLLDGIVVWRAFDGAWRELISDASPVPNDQVETLLAIVKPDAQSQGVVGIYGVQVREDEAGQTVPVTVRERIRAFGPSVHPDFSPQGSPAGHNIEETRHVG</sequence>
<dbReference type="AlphaFoldDB" id="A0A511XL43"/>
<dbReference type="InterPro" id="IPR021270">
    <property type="entry name" value="DUF2849"/>
</dbReference>
<evidence type="ECO:0008006" key="4">
    <source>
        <dbReference type="Google" id="ProtNLM"/>
    </source>
</evidence>
<dbReference type="Pfam" id="PF11011">
    <property type="entry name" value="DUF2849"/>
    <property type="match status" value="1"/>
</dbReference>
<name>A0A511XL43_9PROT</name>
<evidence type="ECO:0000313" key="3">
    <source>
        <dbReference type="Proteomes" id="UP000321746"/>
    </source>
</evidence>
<feature type="region of interest" description="Disordered" evidence="1">
    <location>
        <begin position="97"/>
        <end position="121"/>
    </location>
</feature>
<comment type="caution">
    <text evidence="2">The sequence shown here is derived from an EMBL/GenBank/DDBJ whole genome shotgun (WGS) entry which is preliminary data.</text>
</comment>
<evidence type="ECO:0000256" key="1">
    <source>
        <dbReference type="SAM" id="MobiDB-lite"/>
    </source>
</evidence>
<dbReference type="EMBL" id="BJYG01000024">
    <property type="protein sequence ID" value="GEN63665.1"/>
    <property type="molecule type" value="Genomic_DNA"/>
</dbReference>